<proteinExistence type="predicted"/>
<dbReference type="KEGG" id="cgc:Cyagr_2509"/>
<dbReference type="EMBL" id="CP003495">
    <property type="protein sequence ID" value="AFY29614.1"/>
    <property type="molecule type" value="Genomic_DNA"/>
</dbReference>
<dbReference type="Gene3D" id="3.90.550.10">
    <property type="entry name" value="Spore Coat Polysaccharide Biosynthesis Protein SpsA, Chain A"/>
    <property type="match status" value="1"/>
</dbReference>
<dbReference type="STRING" id="292564.Cyagr_2509"/>
<keyword evidence="3" id="KW-0808">Transferase</keyword>
<dbReference type="AlphaFoldDB" id="K9PAJ2"/>
<reference evidence="4" key="1">
    <citation type="journal article" date="2013" name="Proc. Natl. Acad. Sci. U.S.A.">
        <title>Improving the coverage of the cyanobacterial phylum using diversity-driven genome sequencing.</title>
        <authorList>
            <person name="Shih P.M."/>
            <person name="Wu D."/>
            <person name="Latifi A."/>
            <person name="Axen S.D."/>
            <person name="Fewer D.P."/>
            <person name="Talla E."/>
            <person name="Calteau A."/>
            <person name="Cai F."/>
            <person name="Tandeau de Marsac N."/>
            <person name="Rippka R."/>
            <person name="Herdman M."/>
            <person name="Sivonen K."/>
            <person name="Coursin T."/>
            <person name="Laurent T."/>
            <person name="Goodwin L."/>
            <person name="Nolan M."/>
            <person name="Davenport K.W."/>
            <person name="Han C.S."/>
            <person name="Rubin E.M."/>
            <person name="Eisen J.A."/>
            <person name="Woyke T."/>
            <person name="Gugger M."/>
            <person name="Kerfeld C.A."/>
        </authorList>
    </citation>
    <scope>NUCLEOTIDE SEQUENCE [LARGE SCALE GENOMIC DNA]</scope>
    <source>
        <strain evidence="4">ATCC 27147 / PCC 6307</strain>
    </source>
</reference>
<keyword evidence="1" id="KW-0472">Membrane</keyword>
<dbReference type="Pfam" id="PF00535">
    <property type="entry name" value="Glycos_transf_2"/>
    <property type="match status" value="1"/>
</dbReference>
<evidence type="ECO:0000259" key="2">
    <source>
        <dbReference type="Pfam" id="PF00535"/>
    </source>
</evidence>
<dbReference type="SUPFAM" id="SSF53448">
    <property type="entry name" value="Nucleotide-diphospho-sugar transferases"/>
    <property type="match status" value="1"/>
</dbReference>
<evidence type="ECO:0000256" key="1">
    <source>
        <dbReference type="SAM" id="Phobius"/>
    </source>
</evidence>
<feature type="domain" description="Glycosyltransferase 2-like" evidence="2">
    <location>
        <begin position="15"/>
        <end position="167"/>
    </location>
</feature>
<dbReference type="InterPro" id="IPR029044">
    <property type="entry name" value="Nucleotide-diphossugar_trans"/>
</dbReference>
<dbReference type="PANTHER" id="PTHR48090:SF7">
    <property type="entry name" value="RFBJ PROTEIN"/>
    <property type="match status" value="1"/>
</dbReference>
<evidence type="ECO:0000313" key="3">
    <source>
        <dbReference type="EMBL" id="AFY29614.1"/>
    </source>
</evidence>
<dbReference type="PANTHER" id="PTHR48090">
    <property type="entry name" value="UNDECAPRENYL-PHOSPHATE 4-DEOXY-4-FORMAMIDO-L-ARABINOSE TRANSFERASE-RELATED"/>
    <property type="match status" value="1"/>
</dbReference>
<keyword evidence="1" id="KW-0812">Transmembrane</keyword>
<evidence type="ECO:0000313" key="4">
    <source>
        <dbReference type="Proteomes" id="UP000010388"/>
    </source>
</evidence>
<sequence length="247" mass="27428">MPNPGSAMAMGAIQVVIPARDERQTIGHVIGQLRRQGLERIRVVDNGSRDGTATIARRLGAEVLSEPRPGYGRACWRGCLDLAPDVDWLLFCDGDGGDPLEELPRFLELIDDHDLLLGDRTATAVGRASLTPLQRSGNRLATTLIGLGWGFRYRDMGPLRLVRREAFAAMSLRDRGYGWTLEMQVRAIELGLRIREVPISHRPRLAGASKISGRWGASLRAGWVILTTLGGLWVLRLLRRPLRRGQR</sequence>
<dbReference type="eggNOG" id="COG0463">
    <property type="taxonomic scope" value="Bacteria"/>
</dbReference>
<organism evidence="3 4">
    <name type="scientific">Cyanobium gracile (strain ATCC 27147 / PCC 6307)</name>
    <dbReference type="NCBI Taxonomy" id="292564"/>
    <lineage>
        <taxon>Bacteria</taxon>
        <taxon>Bacillati</taxon>
        <taxon>Cyanobacteriota</taxon>
        <taxon>Cyanophyceae</taxon>
        <taxon>Synechococcales</taxon>
        <taxon>Prochlorococcaceae</taxon>
        <taxon>Cyanobium</taxon>
    </lineage>
</organism>
<dbReference type="OrthoDB" id="9811222at2"/>
<dbReference type="Proteomes" id="UP000010388">
    <property type="component" value="Chromosome"/>
</dbReference>
<name>K9PAJ2_CYAGP</name>
<dbReference type="HOGENOM" id="CLU_033536_7_5_3"/>
<keyword evidence="1" id="KW-1133">Transmembrane helix</keyword>
<protein>
    <submittedName>
        <fullName evidence="3">Glycosyl transferase</fullName>
    </submittedName>
</protein>
<feature type="transmembrane region" description="Helical" evidence="1">
    <location>
        <begin position="221"/>
        <end position="238"/>
    </location>
</feature>
<dbReference type="InterPro" id="IPR050256">
    <property type="entry name" value="Glycosyltransferase_2"/>
</dbReference>
<dbReference type="InterPro" id="IPR001173">
    <property type="entry name" value="Glyco_trans_2-like"/>
</dbReference>
<gene>
    <name evidence="3" type="ordered locus">Cyagr_2509</name>
</gene>
<accession>K9PAJ2</accession>
<dbReference type="RefSeq" id="WP_015110052.1">
    <property type="nucleotide sequence ID" value="NC_019675.1"/>
</dbReference>
<dbReference type="GO" id="GO:0016740">
    <property type="term" value="F:transferase activity"/>
    <property type="evidence" value="ECO:0007669"/>
    <property type="project" value="UniProtKB-KW"/>
</dbReference>
<dbReference type="PATRIC" id="fig|292564.3.peg.2380"/>
<dbReference type="CDD" id="cd04179">
    <property type="entry name" value="DPM_DPG-synthase_like"/>
    <property type="match status" value="1"/>
</dbReference>